<sequence length="326" mass="35090">MSTPLLQMSDVWLRLPGIANRPILAGVDLEVAAGEVVGLVGESGSGKSVTARTALGLVPRGAQVEGRVLVDGTDVLSAPADRLRRLRSESAAMVFQDPRAGINPMRRIGDHLTEAARFAKRGEDVRAARKRALDLLEAVGLPHPERHLKQFPHELSGGMLQRVMIAGALMGSPKLLLCDEPTTALDVTTQKEIVSILARLQQDEGMGMLFITHDLDLAASVCDRVHVMYAGQVVEHASAKELFASPQHPYTAGLLASTPSLEVVQERLRPIAGTPLSLLADPLGCTFAERCDRVMEGLCTTQRPELVEHGDRADRCLLNQTTEVAG</sequence>
<dbReference type="InterPro" id="IPR013563">
    <property type="entry name" value="Oligopep_ABC_C"/>
</dbReference>
<dbReference type="Gene3D" id="3.40.50.300">
    <property type="entry name" value="P-loop containing nucleotide triphosphate hydrolases"/>
    <property type="match status" value="1"/>
</dbReference>
<keyword evidence="6 9" id="KW-0067">ATP-binding</keyword>
<dbReference type="InterPro" id="IPR027417">
    <property type="entry name" value="P-loop_NTPase"/>
</dbReference>
<evidence type="ECO:0000256" key="2">
    <source>
        <dbReference type="ARBA" id="ARBA00005417"/>
    </source>
</evidence>
<dbReference type="CDD" id="cd03257">
    <property type="entry name" value="ABC_NikE_OppD_transporters"/>
    <property type="match status" value="1"/>
</dbReference>
<dbReference type="InterPro" id="IPR017871">
    <property type="entry name" value="ABC_transporter-like_CS"/>
</dbReference>
<evidence type="ECO:0000256" key="5">
    <source>
        <dbReference type="ARBA" id="ARBA00022741"/>
    </source>
</evidence>
<dbReference type="RefSeq" id="WP_157340998.1">
    <property type="nucleotide sequence ID" value="NZ_WSEK01000004.1"/>
</dbReference>
<comment type="caution">
    <text evidence="9">The sequence shown here is derived from an EMBL/GenBank/DDBJ whole genome shotgun (WGS) entry which is preliminary data.</text>
</comment>
<dbReference type="GO" id="GO:0015833">
    <property type="term" value="P:peptide transport"/>
    <property type="evidence" value="ECO:0007669"/>
    <property type="project" value="InterPro"/>
</dbReference>
<evidence type="ECO:0000256" key="6">
    <source>
        <dbReference type="ARBA" id="ARBA00022840"/>
    </source>
</evidence>
<dbReference type="EMBL" id="WSEK01000004">
    <property type="protein sequence ID" value="MVQ48683.1"/>
    <property type="molecule type" value="Genomic_DNA"/>
</dbReference>
<comment type="similarity">
    <text evidence="2">Belongs to the ABC transporter superfamily.</text>
</comment>
<dbReference type="InterPro" id="IPR003439">
    <property type="entry name" value="ABC_transporter-like_ATP-bd"/>
</dbReference>
<gene>
    <name evidence="9" type="ORF">GON03_05775</name>
</gene>
<dbReference type="SMART" id="SM00382">
    <property type="entry name" value="AAA"/>
    <property type="match status" value="1"/>
</dbReference>
<reference evidence="9 10" key="1">
    <citation type="submission" date="2019-12" db="EMBL/GenBank/DDBJ databases">
        <authorList>
            <person name="Huq M.A."/>
        </authorList>
    </citation>
    <scope>NUCLEOTIDE SEQUENCE [LARGE SCALE GENOMIC DNA]</scope>
    <source>
        <strain evidence="9 10">MAH-18</strain>
    </source>
</reference>
<dbReference type="GO" id="GO:0016887">
    <property type="term" value="F:ATP hydrolysis activity"/>
    <property type="evidence" value="ECO:0007669"/>
    <property type="project" value="InterPro"/>
</dbReference>
<accession>A0A6L6XPN1</accession>
<comment type="subcellular location">
    <subcellularLocation>
        <location evidence="1">Cell membrane</location>
        <topology evidence="1">Peripheral membrane protein</topology>
    </subcellularLocation>
</comment>
<dbReference type="Proteomes" id="UP000473525">
    <property type="component" value="Unassembled WGS sequence"/>
</dbReference>
<dbReference type="AlphaFoldDB" id="A0A6L6XPN1"/>
<proteinExistence type="inferred from homology"/>
<evidence type="ECO:0000313" key="10">
    <source>
        <dbReference type="Proteomes" id="UP000473525"/>
    </source>
</evidence>
<dbReference type="PANTHER" id="PTHR43297:SF2">
    <property type="entry name" value="DIPEPTIDE TRANSPORT ATP-BINDING PROTEIN DPPD"/>
    <property type="match status" value="1"/>
</dbReference>
<evidence type="ECO:0000313" key="9">
    <source>
        <dbReference type="EMBL" id="MVQ48683.1"/>
    </source>
</evidence>
<dbReference type="GO" id="GO:0005886">
    <property type="term" value="C:plasma membrane"/>
    <property type="evidence" value="ECO:0007669"/>
    <property type="project" value="UniProtKB-SubCell"/>
</dbReference>
<keyword evidence="7" id="KW-0472">Membrane</keyword>
<feature type="domain" description="ABC transporter" evidence="8">
    <location>
        <begin position="6"/>
        <end position="255"/>
    </location>
</feature>
<evidence type="ECO:0000256" key="3">
    <source>
        <dbReference type="ARBA" id="ARBA00022448"/>
    </source>
</evidence>
<evidence type="ECO:0000256" key="4">
    <source>
        <dbReference type="ARBA" id="ARBA00022475"/>
    </source>
</evidence>
<organism evidence="9 10">
    <name type="scientific">Nocardioides agri</name>
    <dbReference type="NCBI Taxonomy" id="2682843"/>
    <lineage>
        <taxon>Bacteria</taxon>
        <taxon>Bacillati</taxon>
        <taxon>Actinomycetota</taxon>
        <taxon>Actinomycetes</taxon>
        <taxon>Propionibacteriales</taxon>
        <taxon>Nocardioidaceae</taxon>
        <taxon>Nocardioides</taxon>
    </lineage>
</organism>
<dbReference type="NCBIfam" id="TIGR01727">
    <property type="entry name" value="oligo_HPY"/>
    <property type="match status" value="1"/>
</dbReference>
<dbReference type="GO" id="GO:0005524">
    <property type="term" value="F:ATP binding"/>
    <property type="evidence" value="ECO:0007669"/>
    <property type="project" value="UniProtKB-KW"/>
</dbReference>
<evidence type="ECO:0000259" key="8">
    <source>
        <dbReference type="PROSITE" id="PS50893"/>
    </source>
</evidence>
<dbReference type="InterPro" id="IPR003593">
    <property type="entry name" value="AAA+_ATPase"/>
</dbReference>
<keyword evidence="4" id="KW-1003">Cell membrane</keyword>
<dbReference type="InterPro" id="IPR050388">
    <property type="entry name" value="ABC_Ni/Peptide_Import"/>
</dbReference>
<keyword evidence="10" id="KW-1185">Reference proteome</keyword>
<dbReference type="Pfam" id="PF00005">
    <property type="entry name" value="ABC_tran"/>
    <property type="match status" value="1"/>
</dbReference>
<evidence type="ECO:0000256" key="1">
    <source>
        <dbReference type="ARBA" id="ARBA00004202"/>
    </source>
</evidence>
<name>A0A6L6XPN1_9ACTN</name>
<dbReference type="FunFam" id="3.40.50.300:FF:000016">
    <property type="entry name" value="Oligopeptide ABC transporter ATP-binding component"/>
    <property type="match status" value="1"/>
</dbReference>
<evidence type="ECO:0000256" key="7">
    <source>
        <dbReference type="ARBA" id="ARBA00023136"/>
    </source>
</evidence>
<keyword evidence="3" id="KW-0813">Transport</keyword>
<dbReference type="PROSITE" id="PS50893">
    <property type="entry name" value="ABC_TRANSPORTER_2"/>
    <property type="match status" value="1"/>
</dbReference>
<keyword evidence="5" id="KW-0547">Nucleotide-binding</keyword>
<dbReference type="PANTHER" id="PTHR43297">
    <property type="entry name" value="OLIGOPEPTIDE TRANSPORT ATP-BINDING PROTEIN APPD"/>
    <property type="match status" value="1"/>
</dbReference>
<protein>
    <submittedName>
        <fullName evidence="9">ATP-binding cassette domain-containing protein</fullName>
    </submittedName>
</protein>
<dbReference type="SUPFAM" id="SSF52540">
    <property type="entry name" value="P-loop containing nucleoside triphosphate hydrolases"/>
    <property type="match status" value="1"/>
</dbReference>
<dbReference type="Pfam" id="PF08352">
    <property type="entry name" value="oligo_HPY"/>
    <property type="match status" value="1"/>
</dbReference>
<dbReference type="PROSITE" id="PS00211">
    <property type="entry name" value="ABC_TRANSPORTER_1"/>
    <property type="match status" value="1"/>
</dbReference>